<keyword evidence="6" id="KW-1185">Reference proteome</keyword>
<name>A0ABQ8UVT8_9EUKA</name>
<reference evidence="5" key="1">
    <citation type="journal article" date="2022" name="bioRxiv">
        <title>Genomics of Preaxostyla Flagellates Illuminates Evolutionary Transitions and the Path Towards Mitochondrial Loss.</title>
        <authorList>
            <person name="Novak L.V.F."/>
            <person name="Treitli S.C."/>
            <person name="Pyrih J."/>
            <person name="Halakuc P."/>
            <person name="Pipaliya S.V."/>
            <person name="Vacek V."/>
            <person name="Brzon O."/>
            <person name="Soukal P."/>
            <person name="Eme L."/>
            <person name="Dacks J.B."/>
            <person name="Karnkowska A."/>
            <person name="Elias M."/>
            <person name="Hampl V."/>
        </authorList>
    </citation>
    <scope>NUCLEOTIDE SEQUENCE</scope>
    <source>
        <strain evidence="5">RCP-MX</strain>
    </source>
</reference>
<accession>A0ABQ8UVT8</accession>
<dbReference type="InterPro" id="IPR011009">
    <property type="entry name" value="Kinase-like_dom_sf"/>
</dbReference>
<dbReference type="GO" id="GO:0016301">
    <property type="term" value="F:kinase activity"/>
    <property type="evidence" value="ECO:0007669"/>
    <property type="project" value="UniProtKB-KW"/>
</dbReference>
<dbReference type="SMART" id="SM00220">
    <property type="entry name" value="S_TKc"/>
    <property type="match status" value="1"/>
</dbReference>
<feature type="compositionally biased region" description="Polar residues" evidence="3">
    <location>
        <begin position="456"/>
        <end position="468"/>
    </location>
</feature>
<proteinExistence type="predicted"/>
<dbReference type="PANTHER" id="PTHR24055">
    <property type="entry name" value="MITOGEN-ACTIVATED PROTEIN KINASE"/>
    <property type="match status" value="1"/>
</dbReference>
<dbReference type="Proteomes" id="UP001141327">
    <property type="component" value="Unassembled WGS sequence"/>
</dbReference>
<evidence type="ECO:0000259" key="4">
    <source>
        <dbReference type="PROSITE" id="PS50011"/>
    </source>
</evidence>
<feature type="region of interest" description="Disordered" evidence="3">
    <location>
        <begin position="347"/>
        <end position="512"/>
    </location>
</feature>
<keyword evidence="2" id="KW-0067">ATP-binding</keyword>
<dbReference type="InterPro" id="IPR000719">
    <property type="entry name" value="Prot_kinase_dom"/>
</dbReference>
<dbReference type="CDD" id="cd07831">
    <property type="entry name" value="STKc_MOK"/>
    <property type="match status" value="1"/>
</dbReference>
<evidence type="ECO:0000313" key="6">
    <source>
        <dbReference type="Proteomes" id="UP001141327"/>
    </source>
</evidence>
<comment type="caution">
    <text evidence="5">The sequence shown here is derived from an EMBL/GenBank/DDBJ whole genome shotgun (WGS) entry which is preliminary data.</text>
</comment>
<sequence length="570" mass="62725">MHKYKLISKKGEGTFSEVLKAQCVKTGQYVAIKRMRSHFDSIEQVNNLREIQALRRLSNNPSIIKLLEVLYDRSTGRLALVFELMELNAYELIRNRRTYLPEAKIKWYMYQLLKAMDFLHRNGIFHRDIKPENILIADDVLKLADFGSCRGMYTKQPYTEYISTRWYRAPECLLTDGYYSYKMDLWGVGCVWFEIMSLFPLFPGINELDQINKIHAVLGTPSPEVLAKFKKRPPARTSHAHVHSDSAVAQPRTQITRFRQRGGGGGHGHWEADPHVSPECIDLISHMLAYCPDDRYSARQALRHPYFRDLREAERRLSRQGNSGAHRQRADDEDSINTITTLGTIATQPAPPTLAMPTGATPVPAAGSECPVGSKPPGGHHHVHHGHPLLAGSNSEHTIASGTLSGPPTHRDADEGVTCPQLPAIPQLTKHQPAQPAPRSHRDLTLAPLLPMGPTGSVTHPHSPSSEVPSLPPINKGPHVSPPPPLSPPAASVNTTSTGSGSQAPGAAHGAPALGVLGHGNVMLGRGQKKPIAAAVPTRKLPTGLLAPVNNSQQERAIQQIQETMRRMAR</sequence>
<dbReference type="InterPro" id="IPR050117">
    <property type="entry name" value="MAPK"/>
</dbReference>
<dbReference type="InterPro" id="IPR008271">
    <property type="entry name" value="Ser/Thr_kinase_AS"/>
</dbReference>
<feature type="compositionally biased region" description="Low complexity" evidence="3">
    <location>
        <begin position="499"/>
        <end position="512"/>
    </location>
</feature>
<dbReference type="Gene3D" id="1.10.510.10">
    <property type="entry name" value="Transferase(Phosphotransferase) domain 1"/>
    <property type="match status" value="1"/>
</dbReference>
<dbReference type="Gene3D" id="3.30.200.20">
    <property type="entry name" value="Phosphorylase Kinase, domain 1"/>
    <property type="match status" value="1"/>
</dbReference>
<feature type="compositionally biased region" description="Polar residues" evidence="3">
    <location>
        <begin position="392"/>
        <end position="406"/>
    </location>
</feature>
<feature type="region of interest" description="Disordered" evidence="3">
    <location>
        <begin position="317"/>
        <end position="336"/>
    </location>
</feature>
<organism evidence="5 6">
    <name type="scientific">Paratrimastix pyriformis</name>
    <dbReference type="NCBI Taxonomy" id="342808"/>
    <lineage>
        <taxon>Eukaryota</taxon>
        <taxon>Metamonada</taxon>
        <taxon>Preaxostyla</taxon>
        <taxon>Paratrimastigidae</taxon>
        <taxon>Paratrimastix</taxon>
    </lineage>
</organism>
<gene>
    <name evidence="5" type="ORF">PAPYR_1548</name>
</gene>
<dbReference type="Pfam" id="PF00069">
    <property type="entry name" value="Pkinase"/>
    <property type="match status" value="1"/>
</dbReference>
<feature type="compositionally biased region" description="Basic residues" evidence="3">
    <location>
        <begin position="378"/>
        <end position="387"/>
    </location>
</feature>
<keyword evidence="5" id="KW-0418">Kinase</keyword>
<keyword evidence="5" id="KW-0808">Transferase</keyword>
<dbReference type="EMBL" id="JAPMOS010000005">
    <property type="protein sequence ID" value="KAJ4461867.1"/>
    <property type="molecule type" value="Genomic_DNA"/>
</dbReference>
<dbReference type="PROSITE" id="PS00108">
    <property type="entry name" value="PROTEIN_KINASE_ST"/>
    <property type="match status" value="1"/>
</dbReference>
<evidence type="ECO:0000256" key="2">
    <source>
        <dbReference type="ARBA" id="ARBA00022840"/>
    </source>
</evidence>
<dbReference type="SUPFAM" id="SSF56112">
    <property type="entry name" value="Protein kinase-like (PK-like)"/>
    <property type="match status" value="1"/>
</dbReference>
<evidence type="ECO:0000313" key="5">
    <source>
        <dbReference type="EMBL" id="KAJ4461867.1"/>
    </source>
</evidence>
<keyword evidence="1" id="KW-0547">Nucleotide-binding</keyword>
<evidence type="ECO:0000256" key="3">
    <source>
        <dbReference type="SAM" id="MobiDB-lite"/>
    </source>
</evidence>
<dbReference type="PROSITE" id="PS50011">
    <property type="entry name" value="PROTEIN_KINASE_DOM"/>
    <property type="match status" value="1"/>
</dbReference>
<evidence type="ECO:0000256" key="1">
    <source>
        <dbReference type="ARBA" id="ARBA00022741"/>
    </source>
</evidence>
<protein>
    <submittedName>
        <fullName evidence="5">MAPK/MAK/MRK overlapping kinase</fullName>
    </submittedName>
</protein>
<feature type="domain" description="Protein kinase" evidence="4">
    <location>
        <begin position="4"/>
        <end position="307"/>
    </location>
</feature>